<evidence type="ECO:0000259" key="2">
    <source>
        <dbReference type="PROSITE" id="PS51186"/>
    </source>
</evidence>
<sequence>MYAWHDGGDSYTVVSGRLRPVSSDDPQTRQDTTTRDADMITAINTDRLVLRNYQDRDAAALLEYRANPTVHCFARERLGSLAAAQRDIREKSGDDLQLAVCTKDDDRLIGSVFAEFDQPDTYGVGWNFNPTFGGLGYATEAAIAFLNHLFHDRQARRIYAYVEDDNLPSQRLCERLGMRQEALYREFISFVNNADGTKHYENTREYAILRKEWRQV</sequence>
<gene>
    <name evidence="3" type="ORF">BPSY_1993</name>
</gene>
<evidence type="ECO:0000313" key="4">
    <source>
        <dbReference type="Proteomes" id="UP000029050"/>
    </source>
</evidence>
<accession>A0A087CE84</accession>
<protein>
    <submittedName>
        <fullName evidence="3">Acetyltransferase</fullName>
    </submittedName>
</protein>
<feature type="domain" description="N-acetyltransferase" evidence="2">
    <location>
        <begin position="48"/>
        <end position="207"/>
    </location>
</feature>
<dbReference type="eggNOG" id="COG1670">
    <property type="taxonomic scope" value="Bacteria"/>
</dbReference>
<dbReference type="InterPro" id="IPR000182">
    <property type="entry name" value="GNAT_dom"/>
</dbReference>
<dbReference type="EMBL" id="JGZI01000010">
    <property type="protein sequence ID" value="KFI81584.1"/>
    <property type="molecule type" value="Genomic_DNA"/>
</dbReference>
<organism evidence="3 4">
    <name type="scientific">Bifidobacterium psychraerophilum</name>
    <dbReference type="NCBI Taxonomy" id="218140"/>
    <lineage>
        <taxon>Bacteria</taxon>
        <taxon>Bacillati</taxon>
        <taxon>Actinomycetota</taxon>
        <taxon>Actinomycetes</taxon>
        <taxon>Bifidobacteriales</taxon>
        <taxon>Bifidobacteriaceae</taxon>
        <taxon>Bifidobacterium</taxon>
    </lineage>
</organism>
<keyword evidence="3" id="KW-0808">Transferase</keyword>
<dbReference type="PANTHER" id="PTHR43792:SF1">
    <property type="entry name" value="N-ACETYLTRANSFERASE DOMAIN-CONTAINING PROTEIN"/>
    <property type="match status" value="1"/>
</dbReference>
<dbReference type="PROSITE" id="PS51186">
    <property type="entry name" value="GNAT"/>
    <property type="match status" value="1"/>
</dbReference>
<name>A0A087CE84_9BIFI</name>
<dbReference type="InterPro" id="IPR051531">
    <property type="entry name" value="N-acetyltransferase"/>
</dbReference>
<dbReference type="STRING" id="218140.BPSY_1993"/>
<dbReference type="Gene3D" id="3.40.630.30">
    <property type="match status" value="1"/>
</dbReference>
<proteinExistence type="predicted"/>
<dbReference type="AlphaFoldDB" id="A0A087CE84"/>
<dbReference type="PANTHER" id="PTHR43792">
    <property type="entry name" value="GNAT FAMILY, PUTATIVE (AFU_ORTHOLOGUE AFUA_3G00765)-RELATED-RELATED"/>
    <property type="match status" value="1"/>
</dbReference>
<dbReference type="InterPro" id="IPR016181">
    <property type="entry name" value="Acyl_CoA_acyltransferase"/>
</dbReference>
<keyword evidence="4" id="KW-1185">Reference proteome</keyword>
<dbReference type="Pfam" id="PF13302">
    <property type="entry name" value="Acetyltransf_3"/>
    <property type="match status" value="1"/>
</dbReference>
<dbReference type="Proteomes" id="UP000029050">
    <property type="component" value="Unassembled WGS sequence"/>
</dbReference>
<feature type="compositionally biased region" description="Basic and acidic residues" evidence="1">
    <location>
        <begin position="26"/>
        <end position="35"/>
    </location>
</feature>
<dbReference type="GO" id="GO:0016747">
    <property type="term" value="F:acyltransferase activity, transferring groups other than amino-acyl groups"/>
    <property type="evidence" value="ECO:0007669"/>
    <property type="project" value="InterPro"/>
</dbReference>
<comment type="caution">
    <text evidence="3">The sequence shown here is derived from an EMBL/GenBank/DDBJ whole genome shotgun (WGS) entry which is preliminary data.</text>
</comment>
<evidence type="ECO:0000313" key="3">
    <source>
        <dbReference type="EMBL" id="KFI81584.1"/>
    </source>
</evidence>
<reference evidence="3 4" key="1">
    <citation type="submission" date="2014-03" db="EMBL/GenBank/DDBJ databases">
        <title>Genomics of Bifidobacteria.</title>
        <authorList>
            <person name="Ventura M."/>
            <person name="Milani C."/>
            <person name="Lugli G.A."/>
        </authorList>
    </citation>
    <scope>NUCLEOTIDE SEQUENCE [LARGE SCALE GENOMIC DNA]</scope>
    <source>
        <strain evidence="3 4">LMG 21775</strain>
    </source>
</reference>
<dbReference type="SUPFAM" id="SSF55729">
    <property type="entry name" value="Acyl-CoA N-acyltransferases (Nat)"/>
    <property type="match status" value="1"/>
</dbReference>
<evidence type="ECO:0000256" key="1">
    <source>
        <dbReference type="SAM" id="MobiDB-lite"/>
    </source>
</evidence>
<feature type="region of interest" description="Disordered" evidence="1">
    <location>
        <begin position="15"/>
        <end position="35"/>
    </location>
</feature>